<comment type="caution">
    <text evidence="1">The sequence shown here is derived from an EMBL/GenBank/DDBJ whole genome shotgun (WGS) entry which is preliminary data.</text>
</comment>
<accession>A0ABX3A3Q4</accession>
<keyword evidence="2" id="KW-1185">Reference proteome</keyword>
<evidence type="ECO:0008006" key="3">
    <source>
        <dbReference type="Google" id="ProtNLM"/>
    </source>
</evidence>
<organism evidence="1 2">
    <name type="scientific">Piscirickettsia litoralis</name>
    <dbReference type="NCBI Taxonomy" id="1891921"/>
    <lineage>
        <taxon>Bacteria</taxon>
        <taxon>Pseudomonadati</taxon>
        <taxon>Pseudomonadota</taxon>
        <taxon>Gammaproteobacteria</taxon>
        <taxon>Thiotrichales</taxon>
        <taxon>Piscirickettsiaceae</taxon>
        <taxon>Piscirickettsia</taxon>
    </lineage>
</organism>
<reference evidence="1 2" key="1">
    <citation type="submission" date="2016-08" db="EMBL/GenBank/DDBJ databases">
        <title>Draft genome sequence of Candidatus Piscirickettsia litoralis, from seawater.</title>
        <authorList>
            <person name="Wan X."/>
            <person name="Lee A.J."/>
            <person name="Hou S."/>
            <person name="Donachie S.P."/>
        </authorList>
    </citation>
    <scope>NUCLEOTIDE SEQUENCE [LARGE SCALE GENOMIC DNA]</scope>
    <source>
        <strain evidence="1 2">Y2</strain>
    </source>
</reference>
<protein>
    <recommendedName>
        <fullName evidence="3">Phage protein</fullName>
    </recommendedName>
</protein>
<dbReference type="EMBL" id="MDTU01000001">
    <property type="protein sequence ID" value="ODN41990.1"/>
    <property type="molecule type" value="Genomic_DNA"/>
</dbReference>
<proteinExistence type="predicted"/>
<sequence>MPFNNAKISNSIRQATSWLEENKPSWYNPLHRKHNFDKELSALKTLEDENMGWTYTDKGVQECIKETGYHKHSFISFLHDNGVEIKDQQVGSTVYTSMDSTLFFQKTTEERKAIYDKVLDL</sequence>
<name>A0ABX3A3Q4_9GAMM</name>
<dbReference type="Proteomes" id="UP000094329">
    <property type="component" value="Unassembled WGS sequence"/>
</dbReference>
<gene>
    <name evidence="1" type="ORF">BGC07_02220</name>
</gene>
<evidence type="ECO:0000313" key="1">
    <source>
        <dbReference type="EMBL" id="ODN41990.1"/>
    </source>
</evidence>
<dbReference type="RefSeq" id="WP_069311790.1">
    <property type="nucleotide sequence ID" value="NZ_MDTU01000001.1"/>
</dbReference>
<evidence type="ECO:0000313" key="2">
    <source>
        <dbReference type="Proteomes" id="UP000094329"/>
    </source>
</evidence>